<feature type="domain" description="Protein glycosylation ligase" evidence="9">
    <location>
        <begin position="163"/>
        <end position="187"/>
    </location>
</feature>
<evidence type="ECO:0000256" key="5">
    <source>
        <dbReference type="SAM" id="MobiDB-lite"/>
    </source>
</evidence>
<feature type="transmembrane region" description="Helical" evidence="6">
    <location>
        <begin position="125"/>
        <end position="147"/>
    </location>
</feature>
<evidence type="ECO:0000259" key="9">
    <source>
        <dbReference type="Pfam" id="PF15864"/>
    </source>
</evidence>
<evidence type="ECO:0000256" key="1">
    <source>
        <dbReference type="ARBA" id="ARBA00004141"/>
    </source>
</evidence>
<name>A0ABP8Q2S7_9GAMM</name>
<feature type="domain" description="O-antigen ligase-related" evidence="7">
    <location>
        <begin position="213"/>
        <end position="352"/>
    </location>
</feature>
<evidence type="ECO:0000256" key="3">
    <source>
        <dbReference type="ARBA" id="ARBA00022989"/>
    </source>
</evidence>
<dbReference type="Pfam" id="PF11846">
    <property type="entry name" value="Wzy_C_2"/>
    <property type="match status" value="1"/>
</dbReference>
<feature type="transmembrane region" description="Helical" evidence="6">
    <location>
        <begin position="372"/>
        <end position="389"/>
    </location>
</feature>
<dbReference type="RefSeq" id="WP_345010912.1">
    <property type="nucleotide sequence ID" value="NZ_BAABFC010000009.1"/>
</dbReference>
<dbReference type="Pfam" id="PF15864">
    <property type="entry name" value="PglL_A"/>
    <property type="match status" value="1"/>
</dbReference>
<organism evidence="10 11">
    <name type="scientific">Pseudaeromonas paramecii</name>
    <dbReference type="NCBI Taxonomy" id="2138166"/>
    <lineage>
        <taxon>Bacteria</taxon>
        <taxon>Pseudomonadati</taxon>
        <taxon>Pseudomonadota</taxon>
        <taxon>Gammaproteobacteria</taxon>
        <taxon>Aeromonadales</taxon>
        <taxon>Aeromonadaceae</taxon>
        <taxon>Pseudaeromonas</taxon>
    </lineage>
</organism>
<evidence type="ECO:0000313" key="11">
    <source>
        <dbReference type="Proteomes" id="UP001501321"/>
    </source>
</evidence>
<comment type="subcellular location">
    <subcellularLocation>
        <location evidence="1">Membrane</location>
        <topology evidence="1">Multi-pass membrane protein</topology>
    </subcellularLocation>
</comment>
<sequence>MQQGTSRTVRLFMVIAALYWLGGMHFFMHNPGGSGFYLPFNMVGWLFASLLIGVGLWHVTLSHTLMLSRAQGWLWAGLVVLCIPLFAHPDVPLDAGAPRLMGIAGGMLLLFALTQLRLGALQRLLMLYLLLGAVAFEALFALVQYFLLTPGNWIGYNTLINRPYGVFQQVNVLASFLATGIGIALFLIWHDRCLSIRNPKGWLAYFVIFSVVFLELVIRSRTGILGSSIVLIVFLFLFGRERRAEQLQVVFTIILSVAAYFFIMSLHSEGRPLEEFISPQTRWIYWRESVSLFFSNPIIGVGYGLFETAFMASYYAKEMDYSGIGLIVNLDHPHNEILYWLVEGGLVAVMGLLLLALGWWSMLRRHAGRLRWALFILPFPLLFHAMVEYPFYHSVAHWFALIWLLWFTEAEADSYKALPLHNWLLLRAMALLIPLLTVPYMLTGLQTAYLVTKFERGGFKEPALLEQVVNPMPWYSRFMYDVMTVRLMYGLQSNNSTELAAYVDWAKSFVRLMPRANVYSNLAMVLDRLERFDEARQWRAEGKRLFPADPLFQPKPSAAASASRPSLALPAQPSAAVK</sequence>
<keyword evidence="11" id="KW-1185">Reference proteome</keyword>
<comment type="caution">
    <text evidence="10">The sequence shown here is derived from an EMBL/GenBank/DDBJ whole genome shotgun (WGS) entry which is preliminary data.</text>
</comment>
<dbReference type="EMBL" id="BAABFC010000009">
    <property type="protein sequence ID" value="GAA4496388.1"/>
    <property type="molecule type" value="Genomic_DNA"/>
</dbReference>
<dbReference type="Pfam" id="PF04932">
    <property type="entry name" value="Wzy_C"/>
    <property type="match status" value="1"/>
</dbReference>
<dbReference type="InterPro" id="IPR031726">
    <property type="entry name" value="PglL_A"/>
</dbReference>
<dbReference type="InterPro" id="IPR007016">
    <property type="entry name" value="O-antigen_ligase-rel_domated"/>
</dbReference>
<keyword evidence="2 6" id="KW-0812">Transmembrane</keyword>
<feature type="transmembrane region" description="Helical" evidence="6">
    <location>
        <begin position="167"/>
        <end position="189"/>
    </location>
</feature>
<evidence type="ECO:0000259" key="7">
    <source>
        <dbReference type="Pfam" id="PF04932"/>
    </source>
</evidence>
<dbReference type="PANTHER" id="PTHR37422:SF21">
    <property type="entry name" value="EXOQ-LIKE PROTEIN"/>
    <property type="match status" value="1"/>
</dbReference>
<feature type="transmembrane region" description="Helical" evidence="6">
    <location>
        <begin position="424"/>
        <end position="442"/>
    </location>
</feature>
<dbReference type="Proteomes" id="UP001501321">
    <property type="component" value="Unassembled WGS sequence"/>
</dbReference>
<feature type="transmembrane region" description="Helical" evidence="6">
    <location>
        <begin position="337"/>
        <end position="360"/>
    </location>
</feature>
<evidence type="ECO:0000259" key="8">
    <source>
        <dbReference type="Pfam" id="PF11846"/>
    </source>
</evidence>
<evidence type="ECO:0000256" key="2">
    <source>
        <dbReference type="ARBA" id="ARBA00022692"/>
    </source>
</evidence>
<keyword evidence="3 6" id="KW-1133">Transmembrane helix</keyword>
<feature type="compositionally biased region" description="Low complexity" evidence="5">
    <location>
        <begin position="554"/>
        <end position="578"/>
    </location>
</feature>
<feature type="transmembrane region" description="Helical" evidence="6">
    <location>
        <begin position="95"/>
        <end position="113"/>
    </location>
</feature>
<evidence type="ECO:0000256" key="4">
    <source>
        <dbReference type="ARBA" id="ARBA00023136"/>
    </source>
</evidence>
<gene>
    <name evidence="10" type="ORF">GCM10023095_11260</name>
</gene>
<keyword evidence="4 6" id="KW-0472">Membrane</keyword>
<feature type="transmembrane region" description="Helical" evidence="6">
    <location>
        <begin position="9"/>
        <end position="28"/>
    </location>
</feature>
<feature type="transmembrane region" description="Helical" evidence="6">
    <location>
        <begin position="201"/>
        <end position="218"/>
    </location>
</feature>
<evidence type="ECO:0000313" key="10">
    <source>
        <dbReference type="EMBL" id="GAA4496388.1"/>
    </source>
</evidence>
<dbReference type="InterPro" id="IPR021797">
    <property type="entry name" value="Wzy_C_2"/>
</dbReference>
<feature type="region of interest" description="Disordered" evidence="5">
    <location>
        <begin position="547"/>
        <end position="578"/>
    </location>
</feature>
<feature type="transmembrane region" description="Helical" evidence="6">
    <location>
        <begin position="40"/>
        <end position="60"/>
    </location>
</feature>
<proteinExistence type="predicted"/>
<reference evidence="11" key="1">
    <citation type="journal article" date="2019" name="Int. J. Syst. Evol. Microbiol.">
        <title>The Global Catalogue of Microorganisms (GCM) 10K type strain sequencing project: providing services to taxonomists for standard genome sequencing and annotation.</title>
        <authorList>
            <consortium name="The Broad Institute Genomics Platform"/>
            <consortium name="The Broad Institute Genome Sequencing Center for Infectious Disease"/>
            <person name="Wu L."/>
            <person name="Ma J."/>
        </authorList>
    </citation>
    <scope>NUCLEOTIDE SEQUENCE [LARGE SCALE GENOMIC DNA]</scope>
    <source>
        <strain evidence="11">JCM 32226</strain>
    </source>
</reference>
<evidence type="ECO:0000256" key="6">
    <source>
        <dbReference type="SAM" id="Phobius"/>
    </source>
</evidence>
<feature type="transmembrane region" description="Helical" evidence="6">
    <location>
        <begin position="224"/>
        <end position="240"/>
    </location>
</feature>
<protein>
    <submittedName>
        <fullName evidence="10">Wzy polymerase domain-containing protein</fullName>
    </submittedName>
</protein>
<accession>A0ABP8Q2S7</accession>
<feature type="domain" description="Virulence factor membrane-bound polymerase C-terminal" evidence="8">
    <location>
        <begin position="373"/>
        <end position="551"/>
    </location>
</feature>
<feature type="transmembrane region" description="Helical" evidence="6">
    <location>
        <begin position="72"/>
        <end position="89"/>
    </location>
</feature>
<dbReference type="PANTHER" id="PTHR37422">
    <property type="entry name" value="TEICHURONIC ACID BIOSYNTHESIS PROTEIN TUAE"/>
    <property type="match status" value="1"/>
</dbReference>
<dbReference type="InterPro" id="IPR051533">
    <property type="entry name" value="WaaL-like"/>
</dbReference>